<dbReference type="OrthoDB" id="6284605at2759"/>
<dbReference type="EMBL" id="UYRU01083746">
    <property type="protein sequence ID" value="VDN33437.1"/>
    <property type="molecule type" value="Genomic_DNA"/>
</dbReference>
<dbReference type="InterPro" id="IPR011009">
    <property type="entry name" value="Kinase-like_dom_sf"/>
</dbReference>
<dbReference type="InterPro" id="IPR050494">
    <property type="entry name" value="Ser_Thr_dual-spec_kinase"/>
</dbReference>
<feature type="compositionally biased region" description="Pro residues" evidence="6">
    <location>
        <begin position="19"/>
        <end position="30"/>
    </location>
</feature>
<name>A0A3P7NFT0_DIBLA</name>
<feature type="domain" description="Protein kinase" evidence="7">
    <location>
        <begin position="63"/>
        <end position="158"/>
    </location>
</feature>
<reference evidence="8 9" key="1">
    <citation type="submission" date="2018-11" db="EMBL/GenBank/DDBJ databases">
        <authorList>
            <consortium name="Pathogen Informatics"/>
        </authorList>
    </citation>
    <scope>NUCLEOTIDE SEQUENCE [LARGE SCALE GENOMIC DNA]</scope>
</reference>
<organism evidence="8 9">
    <name type="scientific">Dibothriocephalus latus</name>
    <name type="common">Fish tapeworm</name>
    <name type="synonym">Diphyllobothrium latum</name>
    <dbReference type="NCBI Taxonomy" id="60516"/>
    <lineage>
        <taxon>Eukaryota</taxon>
        <taxon>Metazoa</taxon>
        <taxon>Spiralia</taxon>
        <taxon>Lophotrochozoa</taxon>
        <taxon>Platyhelminthes</taxon>
        <taxon>Cestoda</taxon>
        <taxon>Eucestoda</taxon>
        <taxon>Diphyllobothriidea</taxon>
        <taxon>Diphyllobothriidae</taxon>
        <taxon>Dibothriocephalus</taxon>
    </lineage>
</organism>
<sequence length="158" mass="17745">SAKQQQQHRLVNIAATAQQPPPPPPQPQQQPPAQQQQHHVDPQHTDANYDYIIRPGEVWMNRYYINSLIGKGSFGQASPLYNTLLGALSFNVMKARDFLANEDVAVKIIKNKRAFTNQAQVEIRLLRKMNRLQDALGDNASGGNYIGMSSHRSAFNHC</sequence>
<evidence type="ECO:0000313" key="8">
    <source>
        <dbReference type="EMBL" id="VDN33437.1"/>
    </source>
</evidence>
<dbReference type="PANTHER" id="PTHR24058:SF28">
    <property type="entry name" value="SERINE_THREONINE-PROTEIN KINASE MINIBRAIN"/>
    <property type="match status" value="1"/>
</dbReference>
<feature type="region of interest" description="Disordered" evidence="6">
    <location>
        <begin position="1"/>
        <end position="42"/>
    </location>
</feature>
<keyword evidence="1" id="KW-0723">Serine/threonine-protein kinase</keyword>
<accession>A0A3P7NFT0</accession>
<proteinExistence type="predicted"/>
<dbReference type="GO" id="GO:0005524">
    <property type="term" value="F:ATP binding"/>
    <property type="evidence" value="ECO:0007669"/>
    <property type="project" value="UniProtKB-KW"/>
</dbReference>
<dbReference type="InterPro" id="IPR000719">
    <property type="entry name" value="Prot_kinase_dom"/>
</dbReference>
<evidence type="ECO:0000313" key="9">
    <source>
        <dbReference type="Proteomes" id="UP000281553"/>
    </source>
</evidence>
<evidence type="ECO:0000256" key="6">
    <source>
        <dbReference type="SAM" id="MobiDB-lite"/>
    </source>
</evidence>
<evidence type="ECO:0000256" key="1">
    <source>
        <dbReference type="ARBA" id="ARBA00022527"/>
    </source>
</evidence>
<evidence type="ECO:0000256" key="2">
    <source>
        <dbReference type="ARBA" id="ARBA00022679"/>
    </source>
</evidence>
<dbReference type="AlphaFoldDB" id="A0A3P7NFT0"/>
<dbReference type="Proteomes" id="UP000281553">
    <property type="component" value="Unassembled WGS sequence"/>
</dbReference>
<keyword evidence="5" id="KW-0067">ATP-binding</keyword>
<evidence type="ECO:0000256" key="4">
    <source>
        <dbReference type="ARBA" id="ARBA00022777"/>
    </source>
</evidence>
<evidence type="ECO:0000256" key="5">
    <source>
        <dbReference type="ARBA" id="ARBA00022840"/>
    </source>
</evidence>
<dbReference type="SUPFAM" id="SSF56112">
    <property type="entry name" value="Protein kinase-like (PK-like)"/>
    <property type="match status" value="1"/>
</dbReference>
<keyword evidence="3" id="KW-0547">Nucleotide-binding</keyword>
<evidence type="ECO:0000259" key="7">
    <source>
        <dbReference type="PROSITE" id="PS50011"/>
    </source>
</evidence>
<feature type="non-terminal residue" evidence="8">
    <location>
        <position position="1"/>
    </location>
</feature>
<dbReference type="GO" id="GO:0004674">
    <property type="term" value="F:protein serine/threonine kinase activity"/>
    <property type="evidence" value="ECO:0007669"/>
    <property type="project" value="UniProtKB-KW"/>
</dbReference>
<dbReference type="Gene3D" id="3.30.200.20">
    <property type="entry name" value="Phosphorylase Kinase, domain 1"/>
    <property type="match status" value="1"/>
</dbReference>
<keyword evidence="9" id="KW-1185">Reference proteome</keyword>
<keyword evidence="2" id="KW-0808">Transferase</keyword>
<keyword evidence="4" id="KW-0418">Kinase</keyword>
<gene>
    <name evidence="8" type="ORF">DILT_LOCUS16236</name>
</gene>
<dbReference type="PROSITE" id="PS50011">
    <property type="entry name" value="PROTEIN_KINASE_DOM"/>
    <property type="match status" value="1"/>
</dbReference>
<dbReference type="PANTHER" id="PTHR24058">
    <property type="entry name" value="DUAL SPECIFICITY PROTEIN KINASE"/>
    <property type="match status" value="1"/>
</dbReference>
<protein>
    <recommendedName>
        <fullName evidence="7">Protein kinase domain-containing protein</fullName>
    </recommendedName>
</protein>
<evidence type="ECO:0000256" key="3">
    <source>
        <dbReference type="ARBA" id="ARBA00022741"/>
    </source>
</evidence>